<evidence type="ECO:0000256" key="2">
    <source>
        <dbReference type="ARBA" id="ARBA00022833"/>
    </source>
</evidence>
<dbReference type="GO" id="GO:0004476">
    <property type="term" value="F:mannose-6-phosphate isomerase activity"/>
    <property type="evidence" value="ECO:0007669"/>
    <property type="project" value="InterPro"/>
</dbReference>
<evidence type="ECO:0000313" key="6">
    <source>
        <dbReference type="EMBL" id="EMI54878.1"/>
    </source>
</evidence>
<evidence type="ECO:0000256" key="4">
    <source>
        <dbReference type="PIRSR" id="PIRSR036894-2"/>
    </source>
</evidence>
<evidence type="ECO:0000259" key="5">
    <source>
        <dbReference type="Pfam" id="PF20511"/>
    </source>
</evidence>
<dbReference type="InterPro" id="IPR046457">
    <property type="entry name" value="PMI_typeI_cat"/>
</dbReference>
<dbReference type="PANTHER" id="PTHR42742:SF3">
    <property type="entry name" value="FRUCTOKINASE"/>
    <property type="match status" value="1"/>
</dbReference>
<dbReference type="GO" id="GO:0005975">
    <property type="term" value="P:carbohydrate metabolic process"/>
    <property type="evidence" value="ECO:0007669"/>
    <property type="project" value="InterPro"/>
</dbReference>
<keyword evidence="1 3" id="KW-0479">Metal-binding</keyword>
<feature type="binding site" evidence="3">
    <location>
        <position position="195"/>
    </location>
    <ligand>
        <name>Zn(2+)</name>
        <dbReference type="ChEBI" id="CHEBI:29105"/>
    </ligand>
</feature>
<dbReference type="Proteomes" id="UP000011885">
    <property type="component" value="Unassembled WGS sequence"/>
</dbReference>
<dbReference type="PANTHER" id="PTHR42742">
    <property type="entry name" value="TRANSCRIPTIONAL REPRESSOR MPRA"/>
    <property type="match status" value="1"/>
</dbReference>
<protein>
    <submittedName>
        <fullName evidence="6">Mannose-6-phosphate isomerase, class I</fullName>
    </submittedName>
</protein>
<keyword evidence="2 3" id="KW-0862">Zinc</keyword>
<comment type="caution">
    <text evidence="6">The sequence shown here is derived from an EMBL/GenBank/DDBJ whole genome shotgun (WGS) entry which is preliminary data.</text>
</comment>
<feature type="active site" evidence="4">
    <location>
        <position position="215"/>
    </location>
</feature>
<dbReference type="InterPro" id="IPR014710">
    <property type="entry name" value="RmlC-like_jellyroll"/>
</dbReference>
<accession>M5UFU2</accession>
<dbReference type="Gene3D" id="2.60.120.10">
    <property type="entry name" value="Jelly Rolls"/>
    <property type="match status" value="2"/>
</dbReference>
<feature type="binding site" evidence="3">
    <location>
        <position position="137"/>
    </location>
    <ligand>
        <name>Zn(2+)</name>
        <dbReference type="ChEBI" id="CHEBI:29105"/>
    </ligand>
</feature>
<dbReference type="InterPro" id="IPR051804">
    <property type="entry name" value="Carb_Metab_Reg_Kinase/Isom"/>
</dbReference>
<dbReference type="PATRIC" id="fig|1263870.3.peg.3927"/>
<evidence type="ECO:0000256" key="1">
    <source>
        <dbReference type="ARBA" id="ARBA00022723"/>
    </source>
</evidence>
<dbReference type="GO" id="GO:0008270">
    <property type="term" value="F:zinc ion binding"/>
    <property type="evidence" value="ECO:0007669"/>
    <property type="project" value="InterPro"/>
</dbReference>
<feature type="binding site" evidence="3">
    <location>
        <position position="119"/>
    </location>
    <ligand>
        <name>Zn(2+)</name>
        <dbReference type="ChEBI" id="CHEBI:29105"/>
    </ligand>
</feature>
<dbReference type="EMBL" id="ANOH01000255">
    <property type="protein sequence ID" value="EMI54878.1"/>
    <property type="molecule type" value="Genomic_DNA"/>
</dbReference>
<comment type="cofactor">
    <cofactor evidence="3">
        <name>Zn(2+)</name>
        <dbReference type="ChEBI" id="CHEBI:29105"/>
    </cofactor>
    <text evidence="3">Binds 1 zinc ion per subunit.</text>
</comment>
<dbReference type="InterPro" id="IPR011051">
    <property type="entry name" value="RmlC_Cupin_sf"/>
</dbReference>
<name>M5UFU2_9BACT</name>
<dbReference type="Pfam" id="PF20511">
    <property type="entry name" value="PMI_typeI_cat"/>
    <property type="match status" value="1"/>
</dbReference>
<keyword evidence="6" id="KW-0413">Isomerase</keyword>
<proteinExistence type="predicted"/>
<sequence>MSILFTKPSFNLSRRDVVAMKPYPLQFKPVLKQTIWGGRLLGERLGKPIGDESDYAESWEVVDHGVDQSVVTSGHLEGKTLKDLLTEHNEWLMGDAANDHFPLLLKYLDCNRVLSVQVHPTDEYGATMPVPDLGKTEAWYIVDAKPGSVIYAGLKKGVDASALRAAVEEGRAEEVLHQFEAKPGDCVFIPAGTVHAIGAGLLVAEIQQSSDTTFRLYDWNRTDASGKGRELHIEQSIEVTDFERGPVAPIRADESADGWQTLVECDKFRLRAISNGSDTVGGDNRFHIITVPQGKATLVTDSERINLTAGNSILLPAAHDAVTLELENDSLVLTMT</sequence>
<evidence type="ECO:0000256" key="3">
    <source>
        <dbReference type="PIRSR" id="PIRSR036894-1"/>
    </source>
</evidence>
<organism evidence="6 7">
    <name type="scientific">Rhodopirellula sallentina SM41</name>
    <dbReference type="NCBI Taxonomy" id="1263870"/>
    <lineage>
        <taxon>Bacteria</taxon>
        <taxon>Pseudomonadati</taxon>
        <taxon>Planctomycetota</taxon>
        <taxon>Planctomycetia</taxon>
        <taxon>Pirellulales</taxon>
        <taxon>Pirellulaceae</taxon>
        <taxon>Rhodopirellula</taxon>
    </lineage>
</organism>
<dbReference type="SUPFAM" id="SSF51182">
    <property type="entry name" value="RmlC-like cupins"/>
    <property type="match status" value="1"/>
</dbReference>
<dbReference type="AlphaFoldDB" id="M5UFU2"/>
<evidence type="ECO:0000313" key="7">
    <source>
        <dbReference type="Proteomes" id="UP000011885"/>
    </source>
</evidence>
<dbReference type="CDD" id="cd07010">
    <property type="entry name" value="cupin_PMI_type_I_N_bac"/>
    <property type="match status" value="1"/>
</dbReference>
<reference evidence="6 7" key="1">
    <citation type="journal article" date="2013" name="Mar. Genomics">
        <title>Expression of sulfatases in Rhodopirellula baltica and the diversity of sulfatases in the genus Rhodopirellula.</title>
        <authorList>
            <person name="Wegner C.E."/>
            <person name="Richter-Heitmann T."/>
            <person name="Klindworth A."/>
            <person name="Klockow C."/>
            <person name="Richter M."/>
            <person name="Achstetter T."/>
            <person name="Glockner F.O."/>
            <person name="Harder J."/>
        </authorList>
    </citation>
    <scope>NUCLEOTIDE SEQUENCE [LARGE SCALE GENOMIC DNA]</scope>
    <source>
        <strain evidence="6 7">SM41</strain>
    </source>
</reference>
<feature type="domain" description="Phosphomannose isomerase type I catalytic" evidence="5">
    <location>
        <begin position="27"/>
        <end position="127"/>
    </location>
</feature>
<keyword evidence="7" id="KW-1185">Reference proteome</keyword>
<dbReference type="InterPro" id="IPR014628">
    <property type="entry name" value="Man6P_isomerase_Firm_short"/>
</dbReference>
<dbReference type="PIRSF" id="PIRSF036894">
    <property type="entry name" value="PMI_Firm_short"/>
    <property type="match status" value="1"/>
</dbReference>
<gene>
    <name evidence="6" type="ORF">RSSM_03701</name>
</gene>